<keyword evidence="2" id="KW-1185">Reference proteome</keyword>
<evidence type="ECO:0008006" key="3">
    <source>
        <dbReference type="Google" id="ProtNLM"/>
    </source>
</evidence>
<protein>
    <recommendedName>
        <fullName evidence="3">Secreted protein</fullName>
    </recommendedName>
</protein>
<organism evidence="1 2">
    <name type="scientific">Domibacillus enclensis</name>
    <dbReference type="NCBI Taxonomy" id="1017273"/>
    <lineage>
        <taxon>Bacteria</taxon>
        <taxon>Bacillati</taxon>
        <taxon>Bacillota</taxon>
        <taxon>Bacilli</taxon>
        <taxon>Bacillales</taxon>
        <taxon>Bacillaceae</taxon>
        <taxon>Domibacillus</taxon>
    </lineage>
</organism>
<dbReference type="EMBL" id="MWSK01000001">
    <property type="protein sequence ID" value="OXS80079.1"/>
    <property type="molecule type" value="Genomic_DNA"/>
</dbReference>
<gene>
    <name evidence="1" type="ORF">B1B05_00935</name>
</gene>
<dbReference type="Proteomes" id="UP000215545">
    <property type="component" value="Unassembled WGS sequence"/>
</dbReference>
<name>A0ABX4EDM8_9BACI</name>
<reference evidence="2" key="1">
    <citation type="submission" date="2017-03" db="EMBL/GenBank/DDBJ databases">
        <title>Bacillus sp. V-88(T) DSM27956, whole genome shotgun sequencing project.</title>
        <authorList>
            <person name="Dastager S.G."/>
            <person name="Neurgaonkar P.S."/>
            <person name="Dharne M.S."/>
        </authorList>
    </citation>
    <scope>NUCLEOTIDE SEQUENCE [LARGE SCALE GENOMIC DNA]</scope>
    <source>
        <strain evidence="2">DSM 25145</strain>
    </source>
</reference>
<proteinExistence type="predicted"/>
<evidence type="ECO:0000313" key="1">
    <source>
        <dbReference type="EMBL" id="OXS80079.1"/>
    </source>
</evidence>
<sequence>MRQKVQNRRKSRTITFVWLFFELFMMMKQLVNALMPTQFGRLLQDFAFGGAGGEIPPESSSCASRPGGEEKQLVNLKEAF</sequence>
<accession>A0ABX4EDM8</accession>
<comment type="caution">
    <text evidence="1">The sequence shown here is derived from an EMBL/GenBank/DDBJ whole genome shotgun (WGS) entry which is preliminary data.</text>
</comment>
<evidence type="ECO:0000313" key="2">
    <source>
        <dbReference type="Proteomes" id="UP000215545"/>
    </source>
</evidence>